<dbReference type="AlphaFoldDB" id="A0A8J2YEN0"/>
<dbReference type="Proteomes" id="UP000625210">
    <property type="component" value="Unassembled WGS sequence"/>
</dbReference>
<dbReference type="RefSeq" id="WP_188648823.1">
    <property type="nucleotide sequence ID" value="NZ_BMHQ01000013.1"/>
</dbReference>
<dbReference type="Pfam" id="PF00583">
    <property type="entry name" value="Acetyltransf_1"/>
    <property type="match status" value="1"/>
</dbReference>
<keyword evidence="5" id="KW-1185">Reference proteome</keyword>
<sequence length="145" mass="16239">MNLRSFQLSDVHAVSAIWKMTASQQKEQETLKMLSKQLGCDRDLVLVAEMDGQVVGAIVGTMDGSCGYFYCLAVHPDYQGRGIGRRLAVVLEERLRSKGVKRIEVMVDEGTEKLKPFYEHLGYFSICSDAMEKGWVFQPAETQVG</sequence>
<dbReference type="SUPFAM" id="SSF55729">
    <property type="entry name" value="Acyl-CoA N-acyltransferases (Nat)"/>
    <property type="match status" value="1"/>
</dbReference>
<dbReference type="EMBL" id="BMHQ01000013">
    <property type="protein sequence ID" value="GGE26753.1"/>
    <property type="molecule type" value="Genomic_DNA"/>
</dbReference>
<reference evidence="4" key="2">
    <citation type="submission" date="2020-09" db="EMBL/GenBank/DDBJ databases">
        <authorList>
            <person name="Sun Q."/>
            <person name="Zhou Y."/>
        </authorList>
    </citation>
    <scope>NUCLEOTIDE SEQUENCE</scope>
    <source>
        <strain evidence="4">CGMCC 1.15179</strain>
    </source>
</reference>
<proteinExistence type="predicted"/>
<accession>A0A8J2YEN0</accession>
<keyword evidence="2" id="KW-0012">Acyltransferase</keyword>
<evidence type="ECO:0000256" key="1">
    <source>
        <dbReference type="ARBA" id="ARBA00022679"/>
    </source>
</evidence>
<dbReference type="CDD" id="cd04301">
    <property type="entry name" value="NAT_SF"/>
    <property type="match status" value="1"/>
</dbReference>
<dbReference type="PROSITE" id="PS51186">
    <property type="entry name" value="GNAT"/>
    <property type="match status" value="1"/>
</dbReference>
<dbReference type="InterPro" id="IPR016181">
    <property type="entry name" value="Acyl_CoA_acyltransferase"/>
</dbReference>
<organism evidence="4 5">
    <name type="scientific">Marinithermofilum abyssi</name>
    <dbReference type="NCBI Taxonomy" id="1571185"/>
    <lineage>
        <taxon>Bacteria</taxon>
        <taxon>Bacillati</taxon>
        <taxon>Bacillota</taxon>
        <taxon>Bacilli</taxon>
        <taxon>Bacillales</taxon>
        <taxon>Thermoactinomycetaceae</taxon>
        <taxon>Marinithermofilum</taxon>
    </lineage>
</organism>
<keyword evidence="1" id="KW-0808">Transferase</keyword>
<dbReference type="GO" id="GO:0016747">
    <property type="term" value="F:acyltransferase activity, transferring groups other than amino-acyl groups"/>
    <property type="evidence" value="ECO:0007669"/>
    <property type="project" value="InterPro"/>
</dbReference>
<dbReference type="PANTHER" id="PTHR43877">
    <property type="entry name" value="AMINOALKYLPHOSPHONATE N-ACETYLTRANSFERASE-RELATED-RELATED"/>
    <property type="match status" value="1"/>
</dbReference>
<comment type="caution">
    <text evidence="4">The sequence shown here is derived from an EMBL/GenBank/DDBJ whole genome shotgun (WGS) entry which is preliminary data.</text>
</comment>
<dbReference type="InterPro" id="IPR050832">
    <property type="entry name" value="Bact_Acetyltransf"/>
</dbReference>
<feature type="domain" description="N-acetyltransferase" evidence="3">
    <location>
        <begin position="1"/>
        <end position="141"/>
    </location>
</feature>
<protein>
    <submittedName>
        <fullName evidence="4">Putative N-acetyltransferase</fullName>
    </submittedName>
</protein>
<reference evidence="4" key="1">
    <citation type="journal article" date="2014" name="Int. J. Syst. Evol. Microbiol.">
        <title>Complete genome sequence of Corynebacterium casei LMG S-19264T (=DSM 44701T), isolated from a smear-ripened cheese.</title>
        <authorList>
            <consortium name="US DOE Joint Genome Institute (JGI-PGF)"/>
            <person name="Walter F."/>
            <person name="Albersmeier A."/>
            <person name="Kalinowski J."/>
            <person name="Ruckert C."/>
        </authorList>
    </citation>
    <scope>NUCLEOTIDE SEQUENCE</scope>
    <source>
        <strain evidence="4">CGMCC 1.15179</strain>
    </source>
</reference>
<evidence type="ECO:0000256" key="2">
    <source>
        <dbReference type="ARBA" id="ARBA00023315"/>
    </source>
</evidence>
<dbReference type="PIRSF" id="PIRSF037663">
    <property type="entry name" value="Acetyltransf_GNAT_prd"/>
    <property type="match status" value="1"/>
</dbReference>
<evidence type="ECO:0000313" key="5">
    <source>
        <dbReference type="Proteomes" id="UP000625210"/>
    </source>
</evidence>
<gene>
    <name evidence="4" type="ORF">GCM10011571_31220</name>
</gene>
<dbReference type="Gene3D" id="3.40.630.30">
    <property type="match status" value="1"/>
</dbReference>
<dbReference type="InterPro" id="IPR017255">
    <property type="entry name" value="AcTrfase_GNAT_prd"/>
</dbReference>
<dbReference type="InterPro" id="IPR000182">
    <property type="entry name" value="GNAT_dom"/>
</dbReference>
<evidence type="ECO:0000259" key="3">
    <source>
        <dbReference type="PROSITE" id="PS51186"/>
    </source>
</evidence>
<evidence type="ECO:0000313" key="4">
    <source>
        <dbReference type="EMBL" id="GGE26753.1"/>
    </source>
</evidence>
<name>A0A8J2YEN0_9BACL</name>